<name>A0ABS8SK54_DATST</name>
<feature type="non-terminal residue" evidence="1">
    <location>
        <position position="1"/>
    </location>
</feature>
<keyword evidence="2" id="KW-1185">Reference proteome</keyword>
<organism evidence="1 2">
    <name type="scientific">Datura stramonium</name>
    <name type="common">Jimsonweed</name>
    <name type="synonym">Common thornapple</name>
    <dbReference type="NCBI Taxonomy" id="4076"/>
    <lineage>
        <taxon>Eukaryota</taxon>
        <taxon>Viridiplantae</taxon>
        <taxon>Streptophyta</taxon>
        <taxon>Embryophyta</taxon>
        <taxon>Tracheophyta</taxon>
        <taxon>Spermatophyta</taxon>
        <taxon>Magnoliopsida</taxon>
        <taxon>eudicotyledons</taxon>
        <taxon>Gunneridae</taxon>
        <taxon>Pentapetalae</taxon>
        <taxon>asterids</taxon>
        <taxon>lamiids</taxon>
        <taxon>Solanales</taxon>
        <taxon>Solanaceae</taxon>
        <taxon>Solanoideae</taxon>
        <taxon>Datureae</taxon>
        <taxon>Datura</taxon>
    </lineage>
</organism>
<comment type="caution">
    <text evidence="1">The sequence shown here is derived from an EMBL/GenBank/DDBJ whole genome shotgun (WGS) entry which is preliminary data.</text>
</comment>
<evidence type="ECO:0000313" key="2">
    <source>
        <dbReference type="Proteomes" id="UP000823775"/>
    </source>
</evidence>
<proteinExistence type="predicted"/>
<protein>
    <submittedName>
        <fullName evidence="1">Uncharacterized protein</fullName>
    </submittedName>
</protein>
<sequence length="99" mass="10775">PQVKMLDGGKVKGSPRLDKVKVHDCKKAAEWVTGGRKVRPAQLYIKLDAQFAHGVALTMNSLALALLEQLESTMRVIDEVYVRVGGSAGVDIGLIRDDM</sequence>
<evidence type="ECO:0000313" key="1">
    <source>
        <dbReference type="EMBL" id="MCD7459305.1"/>
    </source>
</evidence>
<accession>A0ABS8SK54</accession>
<reference evidence="1 2" key="1">
    <citation type="journal article" date="2021" name="BMC Genomics">
        <title>Datura genome reveals duplications of psychoactive alkaloid biosynthetic genes and high mutation rate following tissue culture.</title>
        <authorList>
            <person name="Rajewski A."/>
            <person name="Carter-House D."/>
            <person name="Stajich J."/>
            <person name="Litt A."/>
        </authorList>
    </citation>
    <scope>NUCLEOTIDE SEQUENCE [LARGE SCALE GENOMIC DNA]</scope>
    <source>
        <strain evidence="1">AR-01</strain>
    </source>
</reference>
<dbReference type="EMBL" id="JACEIK010000575">
    <property type="protein sequence ID" value="MCD7459305.1"/>
    <property type="molecule type" value="Genomic_DNA"/>
</dbReference>
<dbReference type="Proteomes" id="UP000823775">
    <property type="component" value="Unassembled WGS sequence"/>
</dbReference>
<gene>
    <name evidence="1" type="ORF">HAX54_040584</name>
</gene>